<evidence type="ECO:0000313" key="2">
    <source>
        <dbReference type="Proteomes" id="UP000290848"/>
    </source>
</evidence>
<dbReference type="Gene3D" id="2.60.40.1930">
    <property type="match status" value="1"/>
</dbReference>
<accession>A0A4Q0MB24</accession>
<dbReference type="Proteomes" id="UP000290848">
    <property type="component" value="Unassembled WGS sequence"/>
</dbReference>
<keyword evidence="1" id="KW-0645">Protease</keyword>
<reference evidence="1 2" key="1">
    <citation type="submission" date="2018-12" db="EMBL/GenBank/DDBJ databases">
        <title>The Draft Genome Sequence of the Soil Bacterium Pedobacter tournemirensis R1.</title>
        <authorList>
            <person name="He J."/>
        </authorList>
    </citation>
    <scope>NUCLEOTIDE SEQUENCE [LARGE SCALE GENOMIC DNA]</scope>
    <source>
        <strain evidence="1 2">R1</strain>
    </source>
</reference>
<keyword evidence="1" id="KW-0121">Carboxypeptidase</keyword>
<proteinExistence type="predicted"/>
<name>A0A4Q0MB24_9SPHI</name>
<evidence type="ECO:0000313" key="1">
    <source>
        <dbReference type="EMBL" id="RXF70488.1"/>
    </source>
</evidence>
<comment type="caution">
    <text evidence="1">The sequence shown here is derived from an EMBL/GenBank/DDBJ whole genome shotgun (WGS) entry which is preliminary data.</text>
</comment>
<dbReference type="GO" id="GO:0004180">
    <property type="term" value="F:carboxypeptidase activity"/>
    <property type="evidence" value="ECO:0007669"/>
    <property type="project" value="UniProtKB-KW"/>
</dbReference>
<dbReference type="AlphaFoldDB" id="A0A4Q0MB24"/>
<keyword evidence="1" id="KW-0378">Hydrolase</keyword>
<dbReference type="EMBL" id="RXOC01000004">
    <property type="protein sequence ID" value="RXF70488.1"/>
    <property type="molecule type" value="Genomic_DNA"/>
</dbReference>
<gene>
    <name evidence="1" type="ORF">EKH83_07535</name>
</gene>
<organism evidence="1 2">
    <name type="scientific">Arcticibacter tournemirensis</name>
    <dbReference type="NCBI Taxonomy" id="699437"/>
    <lineage>
        <taxon>Bacteria</taxon>
        <taxon>Pseudomonadati</taxon>
        <taxon>Bacteroidota</taxon>
        <taxon>Sphingobacteriia</taxon>
        <taxon>Sphingobacteriales</taxon>
        <taxon>Sphingobacteriaceae</taxon>
        <taxon>Arcticibacter</taxon>
    </lineage>
</organism>
<dbReference type="RefSeq" id="WP_128768793.1">
    <property type="nucleotide sequence ID" value="NZ_RXOC01000004.1"/>
</dbReference>
<sequence>MNSLKYLLSLFILTFFIHLSAFSQRDTISINTIVQKVQKLTDEHPFEKVYLHFDKPYYAVGDTIWYKAYLTSHLHAPSPLSKVVYVDVINSRDSLMETLKLPVSNGVAAGSLTLSPMSYKQGNYHFRAYTRWMLNFGDAYFFNKTISIGNTLNKDLITHITVKGEVANKVPKVNARVLFKDENGKPYAGKKVTWRIVSKFETVNKGRGVTDQNGYLALNSDLKDQENAGELETAISVSDDKTITSTFPLRSAFHNADVQFFPEGGRLISGVSSVVAFKAIKTDGLGVEVKGTVTDGAGATVCSFNSQHLGMGMFTFTPESDKTYKANVTFADGSTASYDLPKPRTSGIGLAVNNMSPENIIIRISATPAYLERHMDETFYIVARSAGVTCYAAQAKLNNQAFSASVPKDKFPSGIVQITLFTSTGSPVSERIAFITHAKAPSVSLMSDKPAYTTRQKVKLNIAAQYPDKPVDGSYSISVIDESKVPFNEDSETTILSSLLLSSDLQGYIEKPNYYFHNVTEKKIADLDLLMLTQGYRAFSYRDILDDKFPAVKYFPEQGIQISGTLRMRSGLPVNRGTVQFIIPEKSFSVSTQTDAEGKFSFNNLVFPDSVKAIVSARSNANSRNMMIMLDGEILPGATSNINAPDEIVNIDSTLNPYLVNSKKLYRTAIVLSEVVIKAKSTPKPSHADYPALSGLSMMPDHLIPGDRFKGCPMLLDCLKGGTMGMTFSEENFYISRDYNSGSRVPVQVFLNGMPVDAINLSSVNSAEVESVEIFLRDDLGTVNRLYNTNGVLVVNTKKAPKGTPIKLSELQEMLPQSNLVNFNPMGYQKARQFYSPKYAVAKSGVVTNDLRSTIYWNPFVNTDATGKASVEYYNADGKGPYKAVIEGIDKDGNLFRNVYRYTVK</sequence>
<protein>
    <submittedName>
        <fullName evidence="1">Carboxypeptidase regulatory-like domain-containing protein</fullName>
    </submittedName>
</protein>